<evidence type="ECO:0000313" key="2">
    <source>
        <dbReference type="EMBL" id="GGG39349.1"/>
    </source>
</evidence>
<organism evidence="2 3">
    <name type="scientific">Caldovatus sediminis</name>
    <dbReference type="NCBI Taxonomy" id="2041189"/>
    <lineage>
        <taxon>Bacteria</taxon>
        <taxon>Pseudomonadati</taxon>
        <taxon>Pseudomonadota</taxon>
        <taxon>Alphaproteobacteria</taxon>
        <taxon>Acetobacterales</taxon>
        <taxon>Roseomonadaceae</taxon>
        <taxon>Caldovatus</taxon>
    </lineage>
</organism>
<dbReference type="InterPro" id="IPR041375">
    <property type="entry name" value="VapC45_PIN-like"/>
</dbReference>
<evidence type="ECO:0000313" key="3">
    <source>
        <dbReference type="Proteomes" id="UP000597507"/>
    </source>
</evidence>
<keyword evidence="3" id="KW-1185">Reference proteome</keyword>
<dbReference type="Proteomes" id="UP000597507">
    <property type="component" value="Unassembled WGS sequence"/>
</dbReference>
<dbReference type="AlphaFoldDB" id="A0A8J2ZC61"/>
<evidence type="ECO:0000259" key="1">
    <source>
        <dbReference type="Pfam" id="PF18478"/>
    </source>
</evidence>
<sequence>MRIAFDENTPRVVAHAVKLIAEAEMAGSTEPLEVVHAHDLVARGTFDVPLIQQVADGTHRRAALITSDKSMRTRQHERAAFTDTGCIGIVLRGGWNHASMWERARYSLLWWTTWMEAVASSAPGVLWQCPWSTKPKALQRF</sequence>
<gene>
    <name evidence="2" type="ORF">GCM10010964_28640</name>
</gene>
<protein>
    <recommendedName>
        <fullName evidence="1">VapC45 PIN like domain-containing protein</fullName>
    </recommendedName>
</protein>
<comment type="caution">
    <text evidence="2">The sequence shown here is derived from an EMBL/GenBank/DDBJ whole genome shotgun (WGS) entry which is preliminary data.</text>
</comment>
<proteinExistence type="predicted"/>
<dbReference type="RefSeq" id="WP_188901355.1">
    <property type="nucleotide sequence ID" value="NZ_BMKS01000008.1"/>
</dbReference>
<feature type="domain" description="VapC45 PIN like" evidence="1">
    <location>
        <begin position="1"/>
        <end position="92"/>
    </location>
</feature>
<name>A0A8J2ZC61_9PROT</name>
<reference evidence="2 3" key="1">
    <citation type="journal article" date="2014" name="Int. J. Syst. Evol. Microbiol.">
        <title>Complete genome sequence of Corynebacterium casei LMG S-19264T (=DSM 44701T), isolated from a smear-ripened cheese.</title>
        <authorList>
            <consortium name="US DOE Joint Genome Institute (JGI-PGF)"/>
            <person name="Walter F."/>
            <person name="Albersmeier A."/>
            <person name="Kalinowski J."/>
            <person name="Ruckert C."/>
        </authorList>
    </citation>
    <scope>NUCLEOTIDE SEQUENCE [LARGE SCALE GENOMIC DNA]</scope>
    <source>
        <strain evidence="2 3">CGMCC 1.16330</strain>
    </source>
</reference>
<accession>A0A8J2ZC61</accession>
<dbReference type="EMBL" id="BMKS01000008">
    <property type="protein sequence ID" value="GGG39349.1"/>
    <property type="molecule type" value="Genomic_DNA"/>
</dbReference>
<dbReference type="Pfam" id="PF18478">
    <property type="entry name" value="PIN_10"/>
    <property type="match status" value="1"/>
</dbReference>